<evidence type="ECO:0000313" key="3">
    <source>
        <dbReference type="Proteomes" id="UP001266305"/>
    </source>
</evidence>
<evidence type="ECO:0000256" key="1">
    <source>
        <dbReference type="SAM" id="MobiDB-lite"/>
    </source>
</evidence>
<evidence type="ECO:0008006" key="4">
    <source>
        <dbReference type="Google" id="ProtNLM"/>
    </source>
</evidence>
<dbReference type="PANTHER" id="PTHR16592">
    <property type="entry name" value="ASTROTACTIN-1-LIKE"/>
    <property type="match status" value="1"/>
</dbReference>
<keyword evidence="3" id="KW-1185">Reference proteome</keyword>
<dbReference type="Proteomes" id="UP001266305">
    <property type="component" value="Unassembled WGS sequence"/>
</dbReference>
<comment type="caution">
    <text evidence="2">The sequence shown here is derived from an EMBL/GenBank/DDBJ whole genome shotgun (WGS) entry which is preliminary data.</text>
</comment>
<protein>
    <recommendedName>
        <fullName evidence="4">Astrotactin-1</fullName>
    </recommendedName>
</protein>
<feature type="compositionally biased region" description="Pro residues" evidence="1">
    <location>
        <begin position="158"/>
        <end position="168"/>
    </location>
</feature>
<gene>
    <name evidence="2" type="ORF">P7K49_037853</name>
</gene>
<sequence>MYKSNYGGISFWGPGLSRLSIPSLTSPASRARSLAPSPLASSPTNAALGGRRPGLKMALARLCALLACCWGPVAVLATAAGDVDPSKELECKLKSITVSALPFLRENDLSIMHSPSASEPKLLFSVRNDFPGEMVVVDDLENTELPYFVLGESRGRSRPPPPPTPAPSTHPLADDLPSPTPTSRIRPTPGPFSTPTCILAPLCT</sequence>
<dbReference type="EMBL" id="JASSZA010000022">
    <property type="protein sequence ID" value="KAK2084820.1"/>
    <property type="molecule type" value="Genomic_DNA"/>
</dbReference>
<accession>A0ABQ9TJW0</accession>
<proteinExistence type="predicted"/>
<organism evidence="2 3">
    <name type="scientific">Saguinus oedipus</name>
    <name type="common">Cotton-top tamarin</name>
    <name type="synonym">Oedipomidas oedipus</name>
    <dbReference type="NCBI Taxonomy" id="9490"/>
    <lineage>
        <taxon>Eukaryota</taxon>
        <taxon>Metazoa</taxon>
        <taxon>Chordata</taxon>
        <taxon>Craniata</taxon>
        <taxon>Vertebrata</taxon>
        <taxon>Euteleostomi</taxon>
        <taxon>Mammalia</taxon>
        <taxon>Eutheria</taxon>
        <taxon>Euarchontoglires</taxon>
        <taxon>Primates</taxon>
        <taxon>Haplorrhini</taxon>
        <taxon>Platyrrhini</taxon>
        <taxon>Cebidae</taxon>
        <taxon>Callitrichinae</taxon>
        <taxon>Saguinus</taxon>
    </lineage>
</organism>
<dbReference type="InterPro" id="IPR026995">
    <property type="entry name" value="Astrotactin"/>
</dbReference>
<reference evidence="2 3" key="1">
    <citation type="submission" date="2023-05" db="EMBL/GenBank/DDBJ databases">
        <title>B98-5 Cell Line De Novo Hybrid Assembly: An Optical Mapping Approach.</title>
        <authorList>
            <person name="Kananen K."/>
            <person name="Auerbach J.A."/>
            <person name="Kautto E."/>
            <person name="Blachly J.S."/>
        </authorList>
    </citation>
    <scope>NUCLEOTIDE SEQUENCE [LARGE SCALE GENOMIC DNA]</scope>
    <source>
        <strain evidence="2">B95-8</strain>
        <tissue evidence="2">Cell line</tissue>
    </source>
</reference>
<dbReference type="PANTHER" id="PTHR16592:SF8">
    <property type="entry name" value="ASTROTACTIN-1"/>
    <property type="match status" value="1"/>
</dbReference>
<feature type="region of interest" description="Disordered" evidence="1">
    <location>
        <begin position="151"/>
        <end position="193"/>
    </location>
</feature>
<evidence type="ECO:0000313" key="2">
    <source>
        <dbReference type="EMBL" id="KAK2084820.1"/>
    </source>
</evidence>
<name>A0ABQ9TJW0_SAGOE</name>